<evidence type="ECO:0000313" key="3">
    <source>
        <dbReference type="Proteomes" id="UP000241107"/>
    </source>
</evidence>
<protein>
    <submittedName>
        <fullName evidence="2">Uncharacterized protein</fullName>
    </submittedName>
</protein>
<feature type="region of interest" description="Disordered" evidence="1">
    <location>
        <begin position="364"/>
        <end position="393"/>
    </location>
</feature>
<evidence type="ECO:0000313" key="2">
    <source>
        <dbReference type="EMBL" id="PSK35511.1"/>
    </source>
</evidence>
<gene>
    <name evidence="2" type="ORF">C7M61_004548</name>
</gene>
<accession>A0A2P7YHR9</accession>
<dbReference type="GeneID" id="36567935"/>
<proteinExistence type="predicted"/>
<sequence>MKLSSQRAAPAESPPQKLTTIFQFRNFRRDFTRQLDDIVGAVNEQVFSFRTIGLLLQGEHHQVTEFVVKTPDLADDPDLKLHVEKARTRNGVTSFGAGPNFANNMLVFEVLHTYHTFDWSDLEMPMPIVGRCVLAVGEERQIFPGPKFPMSHQLYGFGSELEKGSTHYHALSGGSVEFEANFEQVPWIRQEPYSRIVLPGMYVPSFLSLSVIVAHRRILNMLLEEPLHLTNIRVEFQEFSCVPNKYLQSTEVRSKVLVDKKISMEIFRVNWLLTIPDTFYDCVIPKVGPTFFTEGFIRTYGLKITVALSHKSGPSFNASAFVEINVAQEKYEKIHEKDIFNPRYMGTDGIETCYGTHSSLKPFQTSEPTDNSLSSFSRLNADEATGNPPNPEATGGLLELIRNQATNLLSQLTFMSDSAEELHSQLVTSDYPIWDYVDFRKNQLLQTTGRLSRNQYFELQQLYEIDDSLWSGKFLGGDHPAKAYLFLQVDNSEGLKKTWDSLKDIIKREEELMIL</sequence>
<evidence type="ECO:0000256" key="1">
    <source>
        <dbReference type="SAM" id="MobiDB-lite"/>
    </source>
</evidence>
<reference evidence="2 3" key="1">
    <citation type="submission" date="2018-03" db="EMBL/GenBank/DDBJ databases">
        <title>Candida pseudohaemulonii genome assembly and annotation.</title>
        <authorList>
            <person name="Munoz J.F."/>
            <person name="Gade L.G."/>
            <person name="Chow N.A."/>
            <person name="Litvintseva A.P."/>
            <person name="Loparev V.N."/>
            <person name="Cuomo C.A."/>
        </authorList>
    </citation>
    <scope>NUCLEOTIDE SEQUENCE [LARGE SCALE GENOMIC DNA]</scope>
    <source>
        <strain evidence="2 3">B12108</strain>
    </source>
</reference>
<organism evidence="2 3">
    <name type="scientific">Candidozyma pseudohaemuli</name>
    <dbReference type="NCBI Taxonomy" id="418784"/>
    <lineage>
        <taxon>Eukaryota</taxon>
        <taxon>Fungi</taxon>
        <taxon>Dikarya</taxon>
        <taxon>Ascomycota</taxon>
        <taxon>Saccharomycotina</taxon>
        <taxon>Pichiomycetes</taxon>
        <taxon>Metschnikowiaceae</taxon>
        <taxon>Candidozyma</taxon>
    </lineage>
</organism>
<feature type="compositionally biased region" description="Polar residues" evidence="1">
    <location>
        <begin position="364"/>
        <end position="378"/>
    </location>
</feature>
<dbReference type="EMBL" id="PYFQ01000015">
    <property type="protein sequence ID" value="PSK35511.1"/>
    <property type="molecule type" value="Genomic_DNA"/>
</dbReference>
<dbReference type="AlphaFoldDB" id="A0A2P7YHR9"/>
<dbReference type="Proteomes" id="UP000241107">
    <property type="component" value="Unassembled WGS sequence"/>
</dbReference>
<dbReference type="RefSeq" id="XP_024712016.1">
    <property type="nucleotide sequence ID" value="XM_024859867.1"/>
</dbReference>
<comment type="caution">
    <text evidence="2">The sequence shown here is derived from an EMBL/GenBank/DDBJ whole genome shotgun (WGS) entry which is preliminary data.</text>
</comment>
<dbReference type="OrthoDB" id="10385249at2759"/>
<keyword evidence="3" id="KW-1185">Reference proteome</keyword>
<name>A0A2P7YHR9_9ASCO</name>
<dbReference type="VEuPathDB" id="FungiDB:C7M61_004548"/>